<keyword evidence="2" id="KW-1185">Reference proteome</keyword>
<evidence type="ECO:0000313" key="2">
    <source>
        <dbReference type="Proteomes" id="UP000078512"/>
    </source>
</evidence>
<gene>
    <name evidence="1" type="ORF">K457DRAFT_886837</name>
</gene>
<proteinExistence type="predicted"/>
<protein>
    <recommendedName>
        <fullName evidence="3">F-box domain-containing protein</fullName>
    </recommendedName>
</protein>
<dbReference type="Proteomes" id="UP000078512">
    <property type="component" value="Unassembled WGS sequence"/>
</dbReference>
<dbReference type="AlphaFoldDB" id="A0A197JEG7"/>
<evidence type="ECO:0008006" key="3">
    <source>
        <dbReference type="Google" id="ProtNLM"/>
    </source>
</evidence>
<name>A0A197JEG7_9FUNG</name>
<dbReference type="Gene3D" id="3.80.10.10">
    <property type="entry name" value="Ribonuclease Inhibitor"/>
    <property type="match status" value="1"/>
</dbReference>
<dbReference type="SUPFAM" id="SSF52047">
    <property type="entry name" value="RNI-like"/>
    <property type="match status" value="1"/>
</dbReference>
<organism evidence="1 2">
    <name type="scientific">Linnemannia elongata AG-77</name>
    <dbReference type="NCBI Taxonomy" id="1314771"/>
    <lineage>
        <taxon>Eukaryota</taxon>
        <taxon>Fungi</taxon>
        <taxon>Fungi incertae sedis</taxon>
        <taxon>Mucoromycota</taxon>
        <taxon>Mortierellomycotina</taxon>
        <taxon>Mortierellomycetes</taxon>
        <taxon>Mortierellales</taxon>
        <taxon>Mortierellaceae</taxon>
        <taxon>Linnemannia</taxon>
    </lineage>
</organism>
<dbReference type="OrthoDB" id="2447533at2759"/>
<accession>A0A197JEG7</accession>
<evidence type="ECO:0000313" key="1">
    <source>
        <dbReference type="EMBL" id="OAQ23542.1"/>
    </source>
</evidence>
<dbReference type="InterPro" id="IPR032675">
    <property type="entry name" value="LRR_dom_sf"/>
</dbReference>
<reference evidence="1 2" key="1">
    <citation type="submission" date="2016-05" db="EMBL/GenBank/DDBJ databases">
        <title>Genome sequencing reveals origins of a unique bacterial endosymbiosis in the earliest lineages of terrestrial Fungi.</title>
        <authorList>
            <consortium name="DOE Joint Genome Institute"/>
            <person name="Uehling J."/>
            <person name="Gryganskyi A."/>
            <person name="Hameed K."/>
            <person name="Tschaplinski T."/>
            <person name="Misztal P."/>
            <person name="Wu S."/>
            <person name="Desiro A."/>
            <person name="Vande Pol N."/>
            <person name="Du Z.-Y."/>
            <person name="Zienkiewicz A."/>
            <person name="Zienkiewicz K."/>
            <person name="Morin E."/>
            <person name="Tisserant E."/>
            <person name="Splivallo R."/>
            <person name="Hainaut M."/>
            <person name="Henrissat B."/>
            <person name="Ohm R."/>
            <person name="Kuo A."/>
            <person name="Yan J."/>
            <person name="Lipzen A."/>
            <person name="Nolan M."/>
            <person name="Labutti K."/>
            <person name="Barry K."/>
            <person name="Goldstein A."/>
            <person name="Labbe J."/>
            <person name="Schadt C."/>
            <person name="Tuskan G."/>
            <person name="Grigoriev I."/>
            <person name="Martin F."/>
            <person name="Vilgalys R."/>
            <person name="Bonito G."/>
        </authorList>
    </citation>
    <scope>NUCLEOTIDE SEQUENCE [LARGE SCALE GENOMIC DNA]</scope>
    <source>
        <strain evidence="1 2">AG-77</strain>
    </source>
</reference>
<sequence>MKPASTRVLDIPEMVDLVASHLSKNDISNLMQTSRHMQQLVTPAFYRDIKTYHSSAETGGTNLWESPEGLRALARNIRHVRTWRSWVFSLSTTFTPRLPTTITTTATATTMPTDTWEAQPTDNLYAQPSSIPSASTPHLFSSATRDAFGLVPLLAMTQLVRLELSLTWSQLEHDNPYVLPNHRNPQASIIRLCGVLRRLPQLRDLHVDGLSVRDFWSTQMITSTLLDMVNLERLAINLFCRGSYHGIAKALFFGCPSSIKRLCLERVNPFMREGFDNSDIGSRIENGGVEALPRRTTHLVNVRDLSLEDWKDSATKEELLSIFQQCSGLETIRMVYPTVPVGFDAGDIGRICPRLHNIKLTGEALSPYKIMETLPENRLRTLDYYSLTRPLLDAATARRTFPRHACSLQMVKIHSPAQSSALRMILASCEGLEYVDFHSTCIDLSDAVASSWASTKMRYLSMDVNIIPSQSSPPGTDYIPYYLKTPPSPPTAEDKHIFSQLEAFYRQIGGLKNLVFLYIGRTYFNERGSIVGSFKSEERPLPGMLHLRGSDVDRPGFLDLLRRLSKLEKVGGSIVPETKYFRFSKDAKEVEWILEHWPLLSKARTPFFPS</sequence>
<dbReference type="EMBL" id="KV442116">
    <property type="protein sequence ID" value="OAQ23542.1"/>
    <property type="molecule type" value="Genomic_DNA"/>
</dbReference>